<accession>A0A4P9ZC09</accession>
<dbReference type="Proteomes" id="UP000268321">
    <property type="component" value="Unassembled WGS sequence"/>
</dbReference>
<protein>
    <submittedName>
        <fullName evidence="2">Uncharacterized protein</fullName>
    </submittedName>
</protein>
<reference evidence="3" key="1">
    <citation type="journal article" date="2018" name="Nat. Microbiol.">
        <title>Leveraging single-cell genomics to expand the fungal tree of life.</title>
        <authorList>
            <person name="Ahrendt S.R."/>
            <person name="Quandt C.A."/>
            <person name="Ciobanu D."/>
            <person name="Clum A."/>
            <person name="Salamov A."/>
            <person name="Andreopoulos B."/>
            <person name="Cheng J.F."/>
            <person name="Woyke T."/>
            <person name="Pelin A."/>
            <person name="Henrissat B."/>
            <person name="Reynolds N.K."/>
            <person name="Benny G.L."/>
            <person name="Smith M.E."/>
            <person name="James T.Y."/>
            <person name="Grigoriev I.V."/>
        </authorList>
    </citation>
    <scope>NUCLEOTIDE SEQUENCE [LARGE SCALE GENOMIC DNA]</scope>
    <source>
        <strain evidence="3">Baker2002</strain>
    </source>
</reference>
<feature type="region of interest" description="Disordered" evidence="1">
    <location>
        <begin position="176"/>
        <end position="215"/>
    </location>
</feature>
<evidence type="ECO:0000256" key="1">
    <source>
        <dbReference type="SAM" id="MobiDB-lite"/>
    </source>
</evidence>
<name>A0A4P9ZC09_9ASCO</name>
<evidence type="ECO:0000313" key="2">
    <source>
        <dbReference type="EMBL" id="RKP30228.1"/>
    </source>
</evidence>
<proteinExistence type="predicted"/>
<feature type="compositionally biased region" description="Polar residues" evidence="1">
    <location>
        <begin position="92"/>
        <end position="109"/>
    </location>
</feature>
<dbReference type="AlphaFoldDB" id="A0A4P9ZC09"/>
<gene>
    <name evidence="2" type="ORF">METBISCDRAFT_23506</name>
</gene>
<keyword evidence="3" id="KW-1185">Reference proteome</keyword>
<sequence>MYLPLLAALLSTTSIYSPEVEKRGISTIKATRTVADVVSVTSIVAGLFSTITKIYVLTTTTTTARYTSTFTSTIFGEPINFVSVVDSSHASANTPSSTSLAPIKSSSSGTSAEAAPTTFPAAETTPKTSTAETTPKTSTAETTPKTSTAESKPLSSENTTLLPSSTSLKPIFVSSTSLTPSPTSAPATTAAPSSSSTKAPSSQKPDSESDSDWGTVFPSTTDGYLLEAVLTSISGSVCIVDYHYYLTDSTMTVTSVSTIYSTTTLV</sequence>
<dbReference type="EMBL" id="ML004463">
    <property type="protein sequence ID" value="RKP30228.1"/>
    <property type="molecule type" value="Genomic_DNA"/>
</dbReference>
<evidence type="ECO:0000313" key="3">
    <source>
        <dbReference type="Proteomes" id="UP000268321"/>
    </source>
</evidence>
<feature type="compositionally biased region" description="Low complexity" evidence="1">
    <location>
        <begin position="176"/>
        <end position="202"/>
    </location>
</feature>
<feature type="compositionally biased region" description="Polar residues" evidence="1">
    <location>
        <begin position="154"/>
        <end position="163"/>
    </location>
</feature>
<feature type="compositionally biased region" description="Low complexity" evidence="1">
    <location>
        <begin position="110"/>
        <end position="153"/>
    </location>
</feature>
<feature type="region of interest" description="Disordered" evidence="1">
    <location>
        <begin position="92"/>
        <end position="163"/>
    </location>
</feature>
<organism evidence="2 3">
    <name type="scientific">Metschnikowia bicuspidata</name>
    <dbReference type="NCBI Taxonomy" id="27322"/>
    <lineage>
        <taxon>Eukaryota</taxon>
        <taxon>Fungi</taxon>
        <taxon>Dikarya</taxon>
        <taxon>Ascomycota</taxon>
        <taxon>Saccharomycotina</taxon>
        <taxon>Pichiomycetes</taxon>
        <taxon>Metschnikowiaceae</taxon>
        <taxon>Metschnikowia</taxon>
    </lineage>
</organism>